<gene>
    <name evidence="2" type="ORF">B1C78_02860</name>
</gene>
<dbReference type="SUPFAM" id="SSF53474">
    <property type="entry name" value="alpha/beta-Hydrolases"/>
    <property type="match status" value="1"/>
</dbReference>
<dbReference type="PANTHER" id="PTHR46438:SF11">
    <property type="entry name" value="LIPASE-RELATED"/>
    <property type="match status" value="1"/>
</dbReference>
<dbReference type="AlphaFoldDB" id="A0A1V3NS11"/>
<name>A0A1V3NS11_9GAMM</name>
<dbReference type="PANTHER" id="PTHR46438">
    <property type="entry name" value="ALPHA/BETA-HYDROLASES SUPERFAMILY PROTEIN"/>
    <property type="match status" value="1"/>
</dbReference>
<protein>
    <recommendedName>
        <fullName evidence="1">AB hydrolase-1 domain-containing protein</fullName>
    </recommendedName>
</protein>
<feature type="domain" description="AB hydrolase-1" evidence="1">
    <location>
        <begin position="46"/>
        <end position="279"/>
    </location>
</feature>
<organism evidence="2 3">
    <name type="scientific">Thioalkalivibrio denitrificans</name>
    <dbReference type="NCBI Taxonomy" id="108003"/>
    <lineage>
        <taxon>Bacteria</taxon>
        <taxon>Pseudomonadati</taxon>
        <taxon>Pseudomonadota</taxon>
        <taxon>Gammaproteobacteria</taxon>
        <taxon>Chromatiales</taxon>
        <taxon>Ectothiorhodospiraceae</taxon>
        <taxon>Thioalkalivibrio</taxon>
    </lineage>
</organism>
<dbReference type="STRING" id="108003.B1C78_02860"/>
<dbReference type="Gene3D" id="3.40.50.1820">
    <property type="entry name" value="alpha/beta hydrolase"/>
    <property type="match status" value="1"/>
</dbReference>
<dbReference type="InterPro" id="IPR000073">
    <property type="entry name" value="AB_hydrolase_1"/>
</dbReference>
<evidence type="ECO:0000313" key="3">
    <source>
        <dbReference type="Proteomes" id="UP000189462"/>
    </source>
</evidence>
<dbReference type="OrthoDB" id="9780765at2"/>
<sequence length="302" mass="32607">MGNARDSFISAQHRMLNRYGIEAESQYVRAASTHGMAHVLVAGEGPPVVMVGGMGIPAAAWAPLMAELRGFRLYAVDLPGFGLTDITPWFTADLRFRAVRFLSEVLDELELDHAAFVGSYLGSLWSSWLSLDLPRRVTALVHAGCPAMVLDTSAPLAMRLLSMRVVAGLSRRLVRPSRKGGRLPGGIASAQALVPELVDLLAATGRQPAYGRTFVSMLHALITLWGSRAETRLTRDQLARIHHPALLIWGTGDPFGAPAVGKRIVAAMPHAELHTVPGGYCPWLAGARDMGPIAAEFLNRHQ</sequence>
<proteinExistence type="predicted"/>
<keyword evidence="3" id="KW-1185">Reference proteome</keyword>
<dbReference type="EMBL" id="MVBK01000017">
    <property type="protein sequence ID" value="OOG27804.1"/>
    <property type="molecule type" value="Genomic_DNA"/>
</dbReference>
<comment type="caution">
    <text evidence="2">The sequence shown here is derived from an EMBL/GenBank/DDBJ whole genome shotgun (WGS) entry which is preliminary data.</text>
</comment>
<dbReference type="Proteomes" id="UP000189462">
    <property type="component" value="Unassembled WGS sequence"/>
</dbReference>
<accession>A0A1V3NS11</accession>
<dbReference type="Pfam" id="PF00561">
    <property type="entry name" value="Abhydrolase_1"/>
    <property type="match status" value="1"/>
</dbReference>
<dbReference type="InterPro" id="IPR029058">
    <property type="entry name" value="AB_hydrolase_fold"/>
</dbReference>
<evidence type="ECO:0000259" key="1">
    <source>
        <dbReference type="Pfam" id="PF00561"/>
    </source>
</evidence>
<evidence type="ECO:0000313" key="2">
    <source>
        <dbReference type="EMBL" id="OOG27804.1"/>
    </source>
</evidence>
<reference evidence="2 3" key="1">
    <citation type="submission" date="2017-02" db="EMBL/GenBank/DDBJ databases">
        <title>Genomic diversity within the haloalkaliphilic genus Thioalkalivibrio.</title>
        <authorList>
            <person name="Ahn A.-C."/>
            <person name="Meier-Kolthoff J."/>
            <person name="Overmars L."/>
            <person name="Richter M."/>
            <person name="Woyke T."/>
            <person name="Sorokin D.Y."/>
            <person name="Muyzer G."/>
        </authorList>
    </citation>
    <scope>NUCLEOTIDE SEQUENCE [LARGE SCALE GENOMIC DNA]</scope>
    <source>
        <strain evidence="2 3">ALJD</strain>
    </source>
</reference>